<name>A0ABQ6NDA0_9STRA</name>
<dbReference type="InterPro" id="IPR000730">
    <property type="entry name" value="Pr_cel_nuc_antig"/>
</dbReference>
<evidence type="ECO:0000256" key="1">
    <source>
        <dbReference type="ARBA" id="ARBA00010462"/>
    </source>
</evidence>
<reference evidence="7 8" key="1">
    <citation type="journal article" date="2023" name="Commun. Biol.">
        <title>Genome analysis of Parmales, the sister group of diatoms, reveals the evolutionary specialization of diatoms from phago-mixotrophs to photoautotrophs.</title>
        <authorList>
            <person name="Ban H."/>
            <person name="Sato S."/>
            <person name="Yoshikawa S."/>
            <person name="Yamada K."/>
            <person name="Nakamura Y."/>
            <person name="Ichinomiya M."/>
            <person name="Sato N."/>
            <person name="Blanc-Mathieu R."/>
            <person name="Endo H."/>
            <person name="Kuwata A."/>
            <person name="Ogata H."/>
        </authorList>
    </citation>
    <scope>NUCLEOTIDE SEQUENCE [LARGE SCALE GENOMIC DNA]</scope>
</reference>
<evidence type="ECO:0000313" key="7">
    <source>
        <dbReference type="EMBL" id="GMI57565.1"/>
    </source>
</evidence>
<evidence type="ECO:0000256" key="2">
    <source>
        <dbReference type="ARBA" id="ARBA00023125"/>
    </source>
</evidence>
<dbReference type="NCBIfam" id="TIGR00590">
    <property type="entry name" value="pcna"/>
    <property type="match status" value="1"/>
</dbReference>
<dbReference type="PANTHER" id="PTHR11352">
    <property type="entry name" value="PROLIFERATING CELL NUCLEAR ANTIGEN"/>
    <property type="match status" value="1"/>
</dbReference>
<feature type="domain" description="Proliferating cell nuclear antigen PCNA C-terminal" evidence="6">
    <location>
        <begin position="134"/>
        <end position="170"/>
    </location>
</feature>
<evidence type="ECO:0000313" key="8">
    <source>
        <dbReference type="Proteomes" id="UP001165060"/>
    </source>
</evidence>
<dbReference type="InterPro" id="IPR022649">
    <property type="entry name" value="Pr_cel_nuc_antig_C"/>
</dbReference>
<organism evidence="7 8">
    <name type="scientific">Tetraparma gracilis</name>
    <dbReference type="NCBI Taxonomy" id="2962635"/>
    <lineage>
        <taxon>Eukaryota</taxon>
        <taxon>Sar</taxon>
        <taxon>Stramenopiles</taxon>
        <taxon>Ochrophyta</taxon>
        <taxon>Bolidophyceae</taxon>
        <taxon>Parmales</taxon>
        <taxon>Triparmaceae</taxon>
        <taxon>Tetraparma</taxon>
    </lineage>
</organism>
<comment type="caution">
    <text evidence="7">The sequence shown here is derived from an EMBL/GenBank/DDBJ whole genome shotgun (WGS) entry which is preliminary data.</text>
</comment>
<dbReference type="PANTHER" id="PTHR11352:SF0">
    <property type="entry name" value="PROLIFERATING CELL NUCLEAR ANTIGEN"/>
    <property type="match status" value="1"/>
</dbReference>
<evidence type="ECO:0000259" key="6">
    <source>
        <dbReference type="Pfam" id="PF02747"/>
    </source>
</evidence>
<comment type="function">
    <text evidence="3">This protein is an auxiliary protein of DNA polymerase delta and is involved in the control of eukaryotic DNA replication by increasing the polymerase's processivity during elongation of the leading strand.</text>
</comment>
<keyword evidence="4" id="KW-0235">DNA replication</keyword>
<dbReference type="SUPFAM" id="SSF55979">
    <property type="entry name" value="DNA clamp"/>
    <property type="match status" value="2"/>
</dbReference>
<dbReference type="EMBL" id="BRYB01006434">
    <property type="protein sequence ID" value="GMI57565.1"/>
    <property type="molecule type" value="Genomic_DNA"/>
</dbReference>
<dbReference type="Gene3D" id="3.70.10.10">
    <property type="match status" value="1"/>
</dbReference>
<evidence type="ECO:0000256" key="4">
    <source>
        <dbReference type="RuleBase" id="RU003671"/>
    </source>
</evidence>
<proteinExistence type="inferred from homology"/>
<dbReference type="InterPro" id="IPR022648">
    <property type="entry name" value="Pr_cel_nuc_antig_N"/>
</dbReference>
<comment type="similarity">
    <text evidence="1 4">Belongs to the PCNA family.</text>
</comment>
<gene>
    <name evidence="7" type="ORF">TeGR_g8163</name>
</gene>
<keyword evidence="8" id="KW-1185">Reference proteome</keyword>
<dbReference type="Proteomes" id="UP001165060">
    <property type="component" value="Unassembled WGS sequence"/>
</dbReference>
<dbReference type="PRINTS" id="PR00339">
    <property type="entry name" value="PCNACYCLIN"/>
</dbReference>
<sequence length="176" mass="19172">MFEARLTNGSILKKLLEALKDLVTDANIDCSADGLSIQAMDSSHVSLCAVALRADGFDHFRCDHNQSLGFNSVNLGKILKCADNSDVISLKAQDDGDALTLMFESPNQERISDFELKLMDIDADHLGIPETECATSLGPTVVISMSPDVPVVVEYPIEEIGHIKYYLAPKIDDADE</sequence>
<feature type="domain" description="Proliferating cell nuclear antigen PCNA N-terminal" evidence="5">
    <location>
        <begin position="1"/>
        <end position="124"/>
    </location>
</feature>
<evidence type="ECO:0000256" key="3">
    <source>
        <dbReference type="RuleBase" id="RU000641"/>
    </source>
</evidence>
<dbReference type="CDD" id="cd00577">
    <property type="entry name" value="PCNA"/>
    <property type="match status" value="1"/>
</dbReference>
<dbReference type="Pfam" id="PF00705">
    <property type="entry name" value="PCNA_N"/>
    <property type="match status" value="1"/>
</dbReference>
<dbReference type="Pfam" id="PF02747">
    <property type="entry name" value="PCNA_C"/>
    <property type="match status" value="1"/>
</dbReference>
<comment type="subcellular location">
    <subcellularLocation>
        <location evidence="3">Nucleus</location>
    </subcellularLocation>
</comment>
<dbReference type="Gene3D" id="3.10.150.10">
    <property type="entry name" value="DNA Polymerase III, subunit A, domain 2"/>
    <property type="match status" value="1"/>
</dbReference>
<keyword evidence="3" id="KW-0539">Nucleus</keyword>
<dbReference type="InterPro" id="IPR046938">
    <property type="entry name" value="DNA_clamp_sf"/>
</dbReference>
<evidence type="ECO:0000259" key="5">
    <source>
        <dbReference type="Pfam" id="PF00705"/>
    </source>
</evidence>
<keyword evidence="2 4" id="KW-0238">DNA-binding</keyword>
<accession>A0ABQ6NDA0</accession>
<protein>
    <recommendedName>
        <fullName evidence="3">DNA sliding clamp PCNA</fullName>
    </recommendedName>
</protein>